<name>A0A6L2NS29_TANCI</name>
<dbReference type="SUPFAM" id="SSF56672">
    <property type="entry name" value="DNA/RNA polymerases"/>
    <property type="match status" value="1"/>
</dbReference>
<accession>A0A6L2NS29</accession>
<dbReference type="InterPro" id="IPR013103">
    <property type="entry name" value="RVT_2"/>
</dbReference>
<sequence>MVIRSMSHLVVRGYRQEEGIDFEESFAPVARMKAIWIFLAYVAHKSFTVFQIDVKTAFLHGTLKEDVYVCQPEGFIDADHPSYVFKLKKALYGLKQAPRAWYNELSTFLQQNHFFKGTTDPTLFIRRFVNDILVVQVCVDDIIFGSSHPRYTHLFSDLMKSHFKMSMMREMIFFLGLQVNQFPFGIFINQSNYVLEILKKYGMESCDLVGTTMEIKDKLDLD</sequence>
<organism evidence="2">
    <name type="scientific">Tanacetum cinerariifolium</name>
    <name type="common">Dalmatian daisy</name>
    <name type="synonym">Chrysanthemum cinerariifolium</name>
    <dbReference type="NCBI Taxonomy" id="118510"/>
    <lineage>
        <taxon>Eukaryota</taxon>
        <taxon>Viridiplantae</taxon>
        <taxon>Streptophyta</taxon>
        <taxon>Embryophyta</taxon>
        <taxon>Tracheophyta</taxon>
        <taxon>Spermatophyta</taxon>
        <taxon>Magnoliopsida</taxon>
        <taxon>eudicotyledons</taxon>
        <taxon>Gunneridae</taxon>
        <taxon>Pentapetalae</taxon>
        <taxon>asterids</taxon>
        <taxon>campanulids</taxon>
        <taxon>Asterales</taxon>
        <taxon>Asteraceae</taxon>
        <taxon>Asteroideae</taxon>
        <taxon>Anthemideae</taxon>
        <taxon>Anthemidinae</taxon>
        <taxon>Tanacetum</taxon>
    </lineage>
</organism>
<dbReference type="Pfam" id="PF07727">
    <property type="entry name" value="RVT_2"/>
    <property type="match status" value="1"/>
</dbReference>
<feature type="domain" description="Reverse transcriptase Ty1/copia-type" evidence="1">
    <location>
        <begin position="4"/>
        <end position="213"/>
    </location>
</feature>
<dbReference type="EMBL" id="BKCJ010009741">
    <property type="protein sequence ID" value="GEU88397.1"/>
    <property type="molecule type" value="Genomic_DNA"/>
</dbReference>
<evidence type="ECO:0000259" key="1">
    <source>
        <dbReference type="Pfam" id="PF07727"/>
    </source>
</evidence>
<evidence type="ECO:0000313" key="2">
    <source>
        <dbReference type="EMBL" id="GEU88397.1"/>
    </source>
</evidence>
<proteinExistence type="predicted"/>
<gene>
    <name evidence="2" type="ORF">Tci_060375</name>
</gene>
<protein>
    <submittedName>
        <fullName evidence="2">Retrovirus-related Pol polyprotein from transposon TNT 1-94</fullName>
    </submittedName>
</protein>
<comment type="caution">
    <text evidence="2">The sequence shown here is derived from an EMBL/GenBank/DDBJ whole genome shotgun (WGS) entry which is preliminary data.</text>
</comment>
<dbReference type="AlphaFoldDB" id="A0A6L2NS29"/>
<dbReference type="InterPro" id="IPR043502">
    <property type="entry name" value="DNA/RNA_pol_sf"/>
</dbReference>
<reference evidence="2" key="1">
    <citation type="journal article" date="2019" name="Sci. Rep.">
        <title>Draft genome of Tanacetum cinerariifolium, the natural source of mosquito coil.</title>
        <authorList>
            <person name="Yamashiro T."/>
            <person name="Shiraishi A."/>
            <person name="Satake H."/>
            <person name="Nakayama K."/>
        </authorList>
    </citation>
    <scope>NUCLEOTIDE SEQUENCE</scope>
</reference>